<evidence type="ECO:0000256" key="3">
    <source>
        <dbReference type="SAM" id="SignalP"/>
    </source>
</evidence>
<dbReference type="PANTHER" id="PTHR10587">
    <property type="entry name" value="GLYCOSYL TRANSFERASE-RELATED"/>
    <property type="match status" value="1"/>
</dbReference>
<dbReference type="Gene3D" id="3.20.20.370">
    <property type="entry name" value="Glycoside hydrolase/deacetylase"/>
    <property type="match status" value="1"/>
</dbReference>
<evidence type="ECO:0000259" key="4">
    <source>
        <dbReference type="PROSITE" id="PS51677"/>
    </source>
</evidence>
<feature type="chain" id="PRO_5046810910" description="NodB homology domain-containing protein" evidence="3">
    <location>
        <begin position="42"/>
        <end position="325"/>
    </location>
</feature>
<sequence>MTCRKEPAARIRMKRPQLPVSRIVPMLAIISALLANFGTCAAEAPGMRSAADMSGLCVHDRGAASDTNAYLSSPAQFVSAGQAGTRVTSAEYKAKPRQRQDIPSWTLLERRFPGVFVISGPRNAMKVALTFDDVPDPRFTGQVLDILAKHKVKATFFVVGWRAVKYPELVRRIHREGHTIGNHSYGHAAFSALSEASFIKEIRTTDTVLSRLTGSKPRLIRPPYGEISSRQLQWARDNGRIVVNWDVDSVDWKGINQYQILKNVRKTLQPGSIILQHAGGGVGQDLSGTIAALPGLIAMLRNEGYELVTVPDLLGLPSVGRPHRA</sequence>
<dbReference type="PROSITE" id="PS51677">
    <property type="entry name" value="NODB"/>
    <property type="match status" value="1"/>
</dbReference>
<keyword evidence="2" id="KW-0378">Hydrolase</keyword>
<dbReference type="CDD" id="cd10917">
    <property type="entry name" value="CE4_NodB_like_6s_7s"/>
    <property type="match status" value="1"/>
</dbReference>
<keyword evidence="3" id="KW-0732">Signal</keyword>
<reference evidence="5 6" key="1">
    <citation type="submission" date="2021-04" db="EMBL/GenBank/DDBJ databases">
        <title>Draft genome sequence of Paenibacillus cisolokensis, LC2-13A.</title>
        <authorList>
            <person name="Uke A."/>
            <person name="Chhe C."/>
            <person name="Baramee S."/>
            <person name="Kosugi A."/>
        </authorList>
    </citation>
    <scope>NUCLEOTIDE SEQUENCE [LARGE SCALE GENOMIC DNA]</scope>
    <source>
        <strain evidence="5 6">LC2-13A</strain>
    </source>
</reference>
<dbReference type="SUPFAM" id="SSF88713">
    <property type="entry name" value="Glycoside hydrolase/deacetylase"/>
    <property type="match status" value="1"/>
</dbReference>
<keyword evidence="1" id="KW-0479">Metal-binding</keyword>
<dbReference type="Pfam" id="PF01522">
    <property type="entry name" value="Polysacc_deac_1"/>
    <property type="match status" value="1"/>
</dbReference>
<evidence type="ECO:0000256" key="1">
    <source>
        <dbReference type="ARBA" id="ARBA00022723"/>
    </source>
</evidence>
<accession>A0ABQ4NBU8</accession>
<dbReference type="InterPro" id="IPR050248">
    <property type="entry name" value="Polysacc_deacetylase_ArnD"/>
</dbReference>
<gene>
    <name evidence="5" type="ORF">PACILC2_42660</name>
</gene>
<name>A0ABQ4NBU8_9BACL</name>
<organism evidence="5 6">
    <name type="scientific">Paenibacillus cisolokensis</name>
    <dbReference type="NCBI Taxonomy" id="1658519"/>
    <lineage>
        <taxon>Bacteria</taxon>
        <taxon>Bacillati</taxon>
        <taxon>Bacillota</taxon>
        <taxon>Bacilli</taxon>
        <taxon>Bacillales</taxon>
        <taxon>Paenibacillaceae</taxon>
        <taxon>Paenibacillus</taxon>
    </lineage>
</organism>
<dbReference type="Proteomes" id="UP000680304">
    <property type="component" value="Unassembled WGS sequence"/>
</dbReference>
<dbReference type="PANTHER" id="PTHR10587:SF133">
    <property type="entry name" value="CHITIN DEACETYLASE 1-RELATED"/>
    <property type="match status" value="1"/>
</dbReference>
<protein>
    <recommendedName>
        <fullName evidence="4">NodB homology domain-containing protein</fullName>
    </recommendedName>
</protein>
<feature type="signal peptide" evidence="3">
    <location>
        <begin position="1"/>
        <end position="41"/>
    </location>
</feature>
<keyword evidence="6" id="KW-1185">Reference proteome</keyword>
<proteinExistence type="predicted"/>
<dbReference type="InterPro" id="IPR002509">
    <property type="entry name" value="NODB_dom"/>
</dbReference>
<evidence type="ECO:0000313" key="5">
    <source>
        <dbReference type="EMBL" id="GIQ65698.1"/>
    </source>
</evidence>
<evidence type="ECO:0000313" key="6">
    <source>
        <dbReference type="Proteomes" id="UP000680304"/>
    </source>
</evidence>
<evidence type="ECO:0000256" key="2">
    <source>
        <dbReference type="ARBA" id="ARBA00022801"/>
    </source>
</evidence>
<comment type="caution">
    <text evidence="5">The sequence shown here is derived from an EMBL/GenBank/DDBJ whole genome shotgun (WGS) entry which is preliminary data.</text>
</comment>
<dbReference type="EMBL" id="BOVJ01000146">
    <property type="protein sequence ID" value="GIQ65698.1"/>
    <property type="molecule type" value="Genomic_DNA"/>
</dbReference>
<dbReference type="InterPro" id="IPR011330">
    <property type="entry name" value="Glyco_hydro/deAcase_b/a-brl"/>
</dbReference>
<dbReference type="RefSeq" id="WP_244863649.1">
    <property type="nucleotide sequence ID" value="NZ_BOVJ01000146.1"/>
</dbReference>
<feature type="domain" description="NodB homology" evidence="4">
    <location>
        <begin position="125"/>
        <end position="308"/>
    </location>
</feature>